<geneLocation type="plasmid" evidence="6">
    <name>ppan2</name>
</geneLocation>
<evidence type="ECO:0000313" key="4">
    <source>
        <dbReference type="EMBL" id="RKS43135.1"/>
    </source>
</evidence>
<evidence type="ECO:0000313" key="6">
    <source>
        <dbReference type="Proteomes" id="UP000326453"/>
    </source>
</evidence>
<evidence type="ECO:0000313" key="3">
    <source>
        <dbReference type="EMBL" id="QLH16585.1"/>
    </source>
</evidence>
<proteinExistence type="predicted"/>
<geneLocation type="plasmid" evidence="3 7">
    <name>unnamed1</name>
</geneLocation>
<dbReference type="OrthoDB" id="9805710at2"/>
<dbReference type="AlphaFoldDB" id="A0A1I5LGI2"/>
<dbReference type="NCBIfam" id="TIGR01244">
    <property type="entry name" value="TIGR01244 family sulfur transferase"/>
    <property type="match status" value="1"/>
</dbReference>
<evidence type="ECO:0000259" key="1">
    <source>
        <dbReference type="Pfam" id="PF04273"/>
    </source>
</evidence>
<accession>A0A1I5LGI2</accession>
<evidence type="ECO:0000313" key="5">
    <source>
        <dbReference type="Proteomes" id="UP000273626"/>
    </source>
</evidence>
<dbReference type="Gene3D" id="3.90.190.10">
    <property type="entry name" value="Protein tyrosine phosphatase superfamily"/>
    <property type="match status" value="1"/>
</dbReference>
<reference evidence="4 5" key="1">
    <citation type="submission" date="2018-10" db="EMBL/GenBank/DDBJ databases">
        <title>Genomic Encyclopedia of Archaeal and Bacterial Type Strains, Phase II (KMG-II): from individual species to whole genera.</title>
        <authorList>
            <person name="Goeker M."/>
        </authorList>
    </citation>
    <scope>NUCLEOTIDE SEQUENCE [LARGE SCALE GENOMIC DNA]</scope>
    <source>
        <strain evidence="5">ATCC 35512 / DSM 2944 / CIP 106514 / LMD 82.5 / NBRC 102493 / NCCB 82005 / GB17</strain>
        <strain evidence="4">DSM 2944</strain>
    </source>
</reference>
<dbReference type="GO" id="GO:0016787">
    <property type="term" value="F:hydrolase activity"/>
    <property type="evidence" value="ECO:0007669"/>
    <property type="project" value="InterPro"/>
</dbReference>
<dbReference type="KEGG" id="ppan:ESD82_08670"/>
<dbReference type="Proteomes" id="UP000326453">
    <property type="component" value="Plasmid pPAN2"/>
</dbReference>
<dbReference type="Pfam" id="PF04273">
    <property type="entry name" value="BLH_phosphatase"/>
    <property type="match status" value="1"/>
</dbReference>
<dbReference type="SUPFAM" id="SSF52799">
    <property type="entry name" value="(Phosphotyrosine protein) phosphatases II"/>
    <property type="match status" value="1"/>
</dbReference>
<evidence type="ECO:0000313" key="7">
    <source>
        <dbReference type="Proteomes" id="UP000509322"/>
    </source>
</evidence>
<reference evidence="3 7" key="3">
    <citation type="submission" date="2020-07" db="EMBL/GenBank/DDBJ databases">
        <title>The complete genome of Paracoccus pantotrophus ACCC 10489.</title>
        <authorList>
            <person name="Si Y."/>
        </authorList>
    </citation>
    <scope>NUCLEOTIDE SEQUENCE [LARGE SCALE GENOMIC DNA]</scope>
    <source>
        <strain evidence="3 7">ACCC10489</strain>
        <plasmid evidence="3 7">unnamed1</plasmid>
    </source>
</reference>
<dbReference type="EMBL" id="RBLI01000003">
    <property type="protein sequence ID" value="RKS43135.1"/>
    <property type="molecule type" value="Genomic_DNA"/>
</dbReference>
<gene>
    <name evidence="4" type="ORF">BDE18_4082</name>
    <name evidence="2" type="ORF">ESD82_08670</name>
    <name evidence="3" type="ORF">HYQ43_20340</name>
</gene>
<protein>
    <submittedName>
        <fullName evidence="3">TIGR01244 family phosphatase</fullName>
    </submittedName>
    <submittedName>
        <fullName evidence="4">Uncharacterized protein (TIGR01244 family)</fullName>
    </submittedName>
</protein>
<dbReference type="RefSeq" id="WP_036748473.1">
    <property type="nucleotide sequence ID" value="NZ_CP038205.1"/>
</dbReference>
<dbReference type="Proteomes" id="UP000273626">
    <property type="component" value="Unassembled WGS sequence"/>
</dbReference>
<geneLocation type="plasmid" evidence="2">
    <name>pPAN2</name>
</geneLocation>
<organism evidence="3 7">
    <name type="scientific">Paracoccus pantotrophus</name>
    <name type="common">Thiosphaera pantotropha</name>
    <dbReference type="NCBI Taxonomy" id="82367"/>
    <lineage>
        <taxon>Bacteria</taxon>
        <taxon>Pseudomonadati</taxon>
        <taxon>Pseudomonadota</taxon>
        <taxon>Alphaproteobacteria</taxon>
        <taxon>Rhodobacterales</taxon>
        <taxon>Paracoccaceae</taxon>
        <taxon>Paracoccus</taxon>
    </lineage>
</organism>
<feature type="domain" description="Beta-lactamase hydrolase-like protein phosphatase-like" evidence="1">
    <location>
        <begin position="12"/>
        <end position="115"/>
    </location>
</feature>
<dbReference type="Proteomes" id="UP000509322">
    <property type="component" value="Plasmid unnamed1"/>
</dbReference>
<dbReference type="InterPro" id="IPR029021">
    <property type="entry name" value="Prot-tyrosine_phosphatase-like"/>
</dbReference>
<dbReference type="InterPro" id="IPR005939">
    <property type="entry name" value="BLH_phosphatase-like"/>
</dbReference>
<evidence type="ECO:0000313" key="2">
    <source>
        <dbReference type="EMBL" id="QFG36285.1"/>
    </source>
</evidence>
<dbReference type="EMBL" id="CP044425">
    <property type="protein sequence ID" value="QFG36285.1"/>
    <property type="molecule type" value="Genomic_DNA"/>
</dbReference>
<dbReference type="GeneID" id="51370636"/>
<keyword evidence="5" id="KW-1185">Reference proteome</keyword>
<sequence>MWPFRRRGKPRIRKIDDRFSATGQLCPEDLPAVAGAGFRVLVCVRPDGEERGQPDFATIAAAAARLGLTARHIPVSGQPSAGQIAAFRCILAEAGGPVLGWCRSGMRVRAFYALCRQQPAAGRA</sequence>
<reference evidence="2 6" key="2">
    <citation type="submission" date="2019-01" db="EMBL/GenBank/DDBJ databases">
        <title>Complete Genome Sequence and Annotation of the Paracoccus pantotrophus type strain DSM 2944.</title>
        <authorList>
            <person name="Bockwoldt J.A."/>
            <person name="Zimmermann M."/>
            <person name="Tiso T."/>
            <person name="Blank L.M."/>
        </authorList>
    </citation>
    <scope>NUCLEOTIDE SEQUENCE [LARGE SCALE GENOMIC DNA]</scope>
    <source>
        <strain evidence="2 6">DSM 2944</strain>
        <plasmid evidence="6">ppan2</plasmid>
        <plasmid evidence="2">pPAN2</plasmid>
    </source>
</reference>
<dbReference type="EMBL" id="CP058691">
    <property type="protein sequence ID" value="QLH16585.1"/>
    <property type="molecule type" value="Genomic_DNA"/>
</dbReference>
<name>A0A1I5LGI2_PARPN</name>
<keyword evidence="3" id="KW-0614">Plasmid</keyword>